<protein>
    <submittedName>
        <fullName evidence="1">Uncharacterized protein</fullName>
    </submittedName>
</protein>
<name>A0A5C3Q8K5_9AGAR</name>
<keyword evidence="2" id="KW-1185">Reference proteome</keyword>
<dbReference type="AlphaFoldDB" id="A0A5C3Q8K5"/>
<accession>A0A5C3Q8K5</accession>
<sequence>MVSRRSATPRCSKAFLIVWLPIDPTPNLMNPDSLEHNGDLINGRFSRAFWGLSLSFNMRQRAHHWPPHLVTSEGPVANGEAVQTNIYRFGGDVDGLVSAVYVRAHSGVHATSGSGRSSEYVFSGCCSDRGYSRRAHHPSIRPRTLSILQRRRHRDRCA</sequence>
<reference evidence="1 2" key="1">
    <citation type="journal article" date="2019" name="Nat. Ecol. Evol.">
        <title>Megaphylogeny resolves global patterns of mushroom evolution.</title>
        <authorList>
            <person name="Varga T."/>
            <person name="Krizsan K."/>
            <person name="Foldi C."/>
            <person name="Dima B."/>
            <person name="Sanchez-Garcia M."/>
            <person name="Sanchez-Ramirez S."/>
            <person name="Szollosi G.J."/>
            <person name="Szarkandi J.G."/>
            <person name="Papp V."/>
            <person name="Albert L."/>
            <person name="Andreopoulos W."/>
            <person name="Angelini C."/>
            <person name="Antonin V."/>
            <person name="Barry K.W."/>
            <person name="Bougher N.L."/>
            <person name="Buchanan P."/>
            <person name="Buyck B."/>
            <person name="Bense V."/>
            <person name="Catcheside P."/>
            <person name="Chovatia M."/>
            <person name="Cooper J."/>
            <person name="Damon W."/>
            <person name="Desjardin D."/>
            <person name="Finy P."/>
            <person name="Geml J."/>
            <person name="Haridas S."/>
            <person name="Hughes K."/>
            <person name="Justo A."/>
            <person name="Karasinski D."/>
            <person name="Kautmanova I."/>
            <person name="Kiss B."/>
            <person name="Kocsube S."/>
            <person name="Kotiranta H."/>
            <person name="LaButti K.M."/>
            <person name="Lechner B.E."/>
            <person name="Liimatainen K."/>
            <person name="Lipzen A."/>
            <person name="Lukacs Z."/>
            <person name="Mihaltcheva S."/>
            <person name="Morgado L.N."/>
            <person name="Niskanen T."/>
            <person name="Noordeloos M.E."/>
            <person name="Ohm R.A."/>
            <person name="Ortiz-Santana B."/>
            <person name="Ovrebo C."/>
            <person name="Racz N."/>
            <person name="Riley R."/>
            <person name="Savchenko A."/>
            <person name="Shiryaev A."/>
            <person name="Soop K."/>
            <person name="Spirin V."/>
            <person name="Szebenyi C."/>
            <person name="Tomsovsky M."/>
            <person name="Tulloss R.E."/>
            <person name="Uehling J."/>
            <person name="Grigoriev I.V."/>
            <person name="Vagvolgyi C."/>
            <person name="Papp T."/>
            <person name="Martin F.M."/>
            <person name="Miettinen O."/>
            <person name="Hibbett D.S."/>
            <person name="Nagy L.G."/>
        </authorList>
    </citation>
    <scope>NUCLEOTIDE SEQUENCE [LARGE SCALE GENOMIC DNA]</scope>
    <source>
        <strain evidence="1 2">CBS 309.79</strain>
    </source>
</reference>
<dbReference type="EMBL" id="ML178842">
    <property type="protein sequence ID" value="TFK98101.1"/>
    <property type="molecule type" value="Genomic_DNA"/>
</dbReference>
<evidence type="ECO:0000313" key="2">
    <source>
        <dbReference type="Proteomes" id="UP000305067"/>
    </source>
</evidence>
<evidence type="ECO:0000313" key="1">
    <source>
        <dbReference type="EMBL" id="TFK98101.1"/>
    </source>
</evidence>
<proteinExistence type="predicted"/>
<dbReference type="Proteomes" id="UP000305067">
    <property type="component" value="Unassembled WGS sequence"/>
</dbReference>
<organism evidence="1 2">
    <name type="scientific">Pterulicium gracile</name>
    <dbReference type="NCBI Taxonomy" id="1884261"/>
    <lineage>
        <taxon>Eukaryota</taxon>
        <taxon>Fungi</taxon>
        <taxon>Dikarya</taxon>
        <taxon>Basidiomycota</taxon>
        <taxon>Agaricomycotina</taxon>
        <taxon>Agaricomycetes</taxon>
        <taxon>Agaricomycetidae</taxon>
        <taxon>Agaricales</taxon>
        <taxon>Pleurotineae</taxon>
        <taxon>Pterulaceae</taxon>
        <taxon>Pterulicium</taxon>
    </lineage>
</organism>
<gene>
    <name evidence="1" type="ORF">BDV98DRAFT_573484</name>
</gene>